<dbReference type="InterPro" id="IPR012675">
    <property type="entry name" value="Beta-grasp_dom_sf"/>
</dbReference>
<accession>A0A956RQK7</accession>
<dbReference type="InterPro" id="IPR052045">
    <property type="entry name" value="Sulfur_Carrier/Prot_Modifier"/>
</dbReference>
<dbReference type="SUPFAM" id="SSF54285">
    <property type="entry name" value="MoaD/ThiS"/>
    <property type="match status" value="1"/>
</dbReference>
<protein>
    <submittedName>
        <fullName evidence="1">MoaD/ThiS family protein</fullName>
    </submittedName>
</protein>
<dbReference type="PANTHER" id="PTHR38031:SF1">
    <property type="entry name" value="SULFUR CARRIER PROTEIN CYSO"/>
    <property type="match status" value="1"/>
</dbReference>
<dbReference type="PANTHER" id="PTHR38031">
    <property type="entry name" value="SULFUR CARRIER PROTEIN SLR0821-RELATED"/>
    <property type="match status" value="1"/>
</dbReference>
<gene>
    <name evidence="1" type="ORF">KC729_12665</name>
</gene>
<name>A0A956RQK7_UNCEI</name>
<dbReference type="Proteomes" id="UP000697710">
    <property type="component" value="Unassembled WGS sequence"/>
</dbReference>
<dbReference type="InterPro" id="IPR003749">
    <property type="entry name" value="ThiS/MoaD-like"/>
</dbReference>
<organism evidence="1 2">
    <name type="scientific">Eiseniibacteriota bacterium</name>
    <dbReference type="NCBI Taxonomy" id="2212470"/>
    <lineage>
        <taxon>Bacteria</taxon>
        <taxon>Candidatus Eiseniibacteriota</taxon>
    </lineage>
</organism>
<reference evidence="1" key="1">
    <citation type="submission" date="2020-04" db="EMBL/GenBank/DDBJ databases">
        <authorList>
            <person name="Zhang T."/>
        </authorList>
    </citation>
    <scope>NUCLEOTIDE SEQUENCE</scope>
    <source>
        <strain evidence="1">HKST-UBA01</strain>
    </source>
</reference>
<dbReference type="EMBL" id="JAGQHR010000410">
    <property type="protein sequence ID" value="MCA9728532.1"/>
    <property type="molecule type" value="Genomic_DNA"/>
</dbReference>
<comment type="caution">
    <text evidence="1">The sequence shown here is derived from an EMBL/GenBank/DDBJ whole genome shotgun (WGS) entry which is preliminary data.</text>
</comment>
<dbReference type="AlphaFoldDB" id="A0A956RQK7"/>
<sequence length="86" mass="9639">MIVYVSTHLHGYTGGKSKLTVDGVTVADVLENLESMFPGVRFRVVDEQGEIREHIRFFLNAERIDRLDLPVKEMDELHILGALSGG</sequence>
<reference evidence="1" key="2">
    <citation type="journal article" date="2021" name="Microbiome">
        <title>Successional dynamics and alternative stable states in a saline activated sludge microbial community over 9 years.</title>
        <authorList>
            <person name="Wang Y."/>
            <person name="Ye J."/>
            <person name="Ju F."/>
            <person name="Liu L."/>
            <person name="Boyd J.A."/>
            <person name="Deng Y."/>
            <person name="Parks D.H."/>
            <person name="Jiang X."/>
            <person name="Yin X."/>
            <person name="Woodcroft B.J."/>
            <person name="Tyson G.W."/>
            <person name="Hugenholtz P."/>
            <person name="Polz M.F."/>
            <person name="Zhang T."/>
        </authorList>
    </citation>
    <scope>NUCLEOTIDE SEQUENCE</scope>
    <source>
        <strain evidence="1">HKST-UBA01</strain>
    </source>
</reference>
<dbReference type="InterPro" id="IPR016155">
    <property type="entry name" value="Mopterin_synth/thiamin_S_b"/>
</dbReference>
<dbReference type="Pfam" id="PF02597">
    <property type="entry name" value="ThiS"/>
    <property type="match status" value="1"/>
</dbReference>
<dbReference type="Gene3D" id="3.10.20.30">
    <property type="match status" value="1"/>
</dbReference>
<proteinExistence type="predicted"/>
<evidence type="ECO:0000313" key="1">
    <source>
        <dbReference type="EMBL" id="MCA9728532.1"/>
    </source>
</evidence>
<evidence type="ECO:0000313" key="2">
    <source>
        <dbReference type="Proteomes" id="UP000697710"/>
    </source>
</evidence>